<evidence type="ECO:0000313" key="3">
    <source>
        <dbReference type="Proteomes" id="UP001501116"/>
    </source>
</evidence>
<keyword evidence="3" id="KW-1185">Reference proteome</keyword>
<dbReference type="Proteomes" id="UP001501116">
    <property type="component" value="Unassembled WGS sequence"/>
</dbReference>
<keyword evidence="1" id="KW-0812">Transmembrane</keyword>
<accession>A0ABP5DXA3</accession>
<evidence type="ECO:0000256" key="1">
    <source>
        <dbReference type="SAM" id="Phobius"/>
    </source>
</evidence>
<name>A0ABP5DXA3_9PSEU</name>
<dbReference type="RefSeq" id="WP_344430346.1">
    <property type="nucleotide sequence ID" value="NZ_BAAANN010000047.1"/>
</dbReference>
<sequence>MTSTPPPAVTRRRRRWPWLVGALVVAAAVTVALVVTLSPEPPPENGKITGTMKINCVTSCSGYGDIRDGAQVILYNEKNEVLAITQLVLGTVTTESTGERKYSFTFTHARRGEKQYGVHVGNDNRGVIWKSESEAFGGGFTINIG</sequence>
<keyword evidence="1" id="KW-1133">Transmembrane helix</keyword>
<keyword evidence="1" id="KW-0472">Membrane</keyword>
<gene>
    <name evidence="2" type="ORF">GCM10009754_77540</name>
</gene>
<dbReference type="EMBL" id="BAAANN010000047">
    <property type="protein sequence ID" value="GAA1987942.1"/>
    <property type="molecule type" value="Genomic_DNA"/>
</dbReference>
<proteinExistence type="predicted"/>
<organism evidence="2 3">
    <name type="scientific">Amycolatopsis minnesotensis</name>
    <dbReference type="NCBI Taxonomy" id="337894"/>
    <lineage>
        <taxon>Bacteria</taxon>
        <taxon>Bacillati</taxon>
        <taxon>Actinomycetota</taxon>
        <taxon>Actinomycetes</taxon>
        <taxon>Pseudonocardiales</taxon>
        <taxon>Pseudonocardiaceae</taxon>
        <taxon>Amycolatopsis</taxon>
    </lineage>
</organism>
<protein>
    <submittedName>
        <fullName evidence="2">Uncharacterized protein</fullName>
    </submittedName>
</protein>
<reference evidence="3" key="1">
    <citation type="journal article" date="2019" name="Int. J. Syst. Evol. Microbiol.">
        <title>The Global Catalogue of Microorganisms (GCM) 10K type strain sequencing project: providing services to taxonomists for standard genome sequencing and annotation.</title>
        <authorList>
            <consortium name="The Broad Institute Genomics Platform"/>
            <consortium name="The Broad Institute Genome Sequencing Center for Infectious Disease"/>
            <person name="Wu L."/>
            <person name="Ma J."/>
        </authorList>
    </citation>
    <scope>NUCLEOTIDE SEQUENCE [LARGE SCALE GENOMIC DNA]</scope>
    <source>
        <strain evidence="3">JCM 14545</strain>
    </source>
</reference>
<feature type="transmembrane region" description="Helical" evidence="1">
    <location>
        <begin position="16"/>
        <end position="37"/>
    </location>
</feature>
<comment type="caution">
    <text evidence="2">The sequence shown here is derived from an EMBL/GenBank/DDBJ whole genome shotgun (WGS) entry which is preliminary data.</text>
</comment>
<evidence type="ECO:0000313" key="2">
    <source>
        <dbReference type="EMBL" id="GAA1987942.1"/>
    </source>
</evidence>